<proteinExistence type="predicted"/>
<gene>
    <name evidence="2" type="ORF">NEZAVI_LOCUS10492</name>
</gene>
<evidence type="ECO:0000313" key="2">
    <source>
        <dbReference type="EMBL" id="CAH1401479.1"/>
    </source>
</evidence>
<name>A0A9P0HGP4_NEZVI</name>
<organism evidence="2 3">
    <name type="scientific">Nezara viridula</name>
    <name type="common">Southern green stink bug</name>
    <name type="synonym">Cimex viridulus</name>
    <dbReference type="NCBI Taxonomy" id="85310"/>
    <lineage>
        <taxon>Eukaryota</taxon>
        <taxon>Metazoa</taxon>
        <taxon>Ecdysozoa</taxon>
        <taxon>Arthropoda</taxon>
        <taxon>Hexapoda</taxon>
        <taxon>Insecta</taxon>
        <taxon>Pterygota</taxon>
        <taxon>Neoptera</taxon>
        <taxon>Paraneoptera</taxon>
        <taxon>Hemiptera</taxon>
        <taxon>Heteroptera</taxon>
        <taxon>Panheteroptera</taxon>
        <taxon>Pentatomomorpha</taxon>
        <taxon>Pentatomoidea</taxon>
        <taxon>Pentatomidae</taxon>
        <taxon>Pentatominae</taxon>
        <taxon>Nezara</taxon>
    </lineage>
</organism>
<dbReference type="EMBL" id="OV725081">
    <property type="protein sequence ID" value="CAH1401479.1"/>
    <property type="molecule type" value="Genomic_DNA"/>
</dbReference>
<reference evidence="2" key="1">
    <citation type="submission" date="2022-01" db="EMBL/GenBank/DDBJ databases">
        <authorList>
            <person name="King R."/>
        </authorList>
    </citation>
    <scope>NUCLEOTIDE SEQUENCE</scope>
</reference>
<protein>
    <submittedName>
        <fullName evidence="2">Uncharacterized protein</fullName>
    </submittedName>
</protein>
<evidence type="ECO:0000256" key="1">
    <source>
        <dbReference type="SAM" id="MobiDB-lite"/>
    </source>
</evidence>
<dbReference type="AlphaFoldDB" id="A0A9P0HGP4"/>
<dbReference type="Proteomes" id="UP001152798">
    <property type="component" value="Chromosome 5"/>
</dbReference>
<accession>A0A9P0HGP4</accession>
<dbReference type="OrthoDB" id="10511446at2759"/>
<feature type="region of interest" description="Disordered" evidence="1">
    <location>
        <begin position="175"/>
        <end position="199"/>
    </location>
</feature>
<keyword evidence="3" id="KW-1185">Reference proteome</keyword>
<sequence>MLGEGLDQLPQPEQSLCICEMERGLGKMCADFWLFNASLAQRNGHNAKISWILPKFSISDGYATNRGKQPITFHQQVKISPPPSPTLALSFVLYDSGASKLGQIPIKLRQNAGICLDLPVISVTIATCFAAFNFPLHIQKQDEMKNEGPEKYGGPVGFGQGNINSTAENVIPDETLDVNKDSNPDVIPDVENSTFSSRY</sequence>
<evidence type="ECO:0000313" key="3">
    <source>
        <dbReference type="Proteomes" id="UP001152798"/>
    </source>
</evidence>